<keyword evidence="1" id="KW-0732">Signal</keyword>
<dbReference type="GO" id="GO:0043171">
    <property type="term" value="P:peptide catabolic process"/>
    <property type="evidence" value="ECO:0007669"/>
    <property type="project" value="TreeGrafter"/>
</dbReference>
<accession>A0A3E0U6U0</accession>
<evidence type="ECO:0000256" key="1">
    <source>
        <dbReference type="SAM" id="SignalP"/>
    </source>
</evidence>
<dbReference type="EMBL" id="QUOT01000001">
    <property type="protein sequence ID" value="REL32711.1"/>
    <property type="molecule type" value="Genomic_DNA"/>
</dbReference>
<dbReference type="Proteomes" id="UP000256899">
    <property type="component" value="Unassembled WGS sequence"/>
</dbReference>
<keyword evidence="4" id="KW-1185">Reference proteome</keyword>
<dbReference type="PANTHER" id="PTHR11533">
    <property type="entry name" value="PROTEASE M1 ZINC METALLOPROTEASE"/>
    <property type="match status" value="1"/>
</dbReference>
<evidence type="ECO:0000313" key="4">
    <source>
        <dbReference type="Proteomes" id="UP000256899"/>
    </source>
</evidence>
<dbReference type="PANTHER" id="PTHR11533:SF174">
    <property type="entry name" value="PUROMYCIN-SENSITIVE AMINOPEPTIDASE-RELATED"/>
    <property type="match status" value="1"/>
</dbReference>
<dbReference type="CDD" id="cd09603">
    <property type="entry name" value="M1_APN_like"/>
    <property type="match status" value="1"/>
</dbReference>
<dbReference type="Pfam" id="PF01433">
    <property type="entry name" value="Peptidase_M1"/>
    <property type="match status" value="1"/>
</dbReference>
<dbReference type="InterPro" id="IPR042097">
    <property type="entry name" value="Aminopeptidase_N-like_N_sf"/>
</dbReference>
<dbReference type="InterPro" id="IPR050344">
    <property type="entry name" value="Peptidase_M1_aminopeptidases"/>
</dbReference>
<dbReference type="GO" id="GO:0008270">
    <property type="term" value="F:zinc ion binding"/>
    <property type="evidence" value="ECO:0007669"/>
    <property type="project" value="InterPro"/>
</dbReference>
<feature type="chain" id="PRO_5017690034" evidence="1">
    <location>
        <begin position="24"/>
        <end position="576"/>
    </location>
</feature>
<feature type="domain" description="Peptidase M1 membrane alanine aminopeptidase" evidence="2">
    <location>
        <begin position="295"/>
        <end position="496"/>
    </location>
</feature>
<dbReference type="SUPFAM" id="SSF63737">
    <property type="entry name" value="Leukotriene A4 hydrolase N-terminal domain"/>
    <property type="match status" value="1"/>
</dbReference>
<name>A0A3E0U6U0_9GAMM</name>
<dbReference type="GO" id="GO:0070006">
    <property type="term" value="F:metalloaminopeptidase activity"/>
    <property type="evidence" value="ECO:0007669"/>
    <property type="project" value="TreeGrafter"/>
</dbReference>
<feature type="signal peptide" evidence="1">
    <location>
        <begin position="1"/>
        <end position="23"/>
    </location>
</feature>
<protein>
    <submittedName>
        <fullName evidence="3">M1 family peptidase</fullName>
    </submittedName>
</protein>
<proteinExistence type="predicted"/>
<dbReference type="GO" id="GO:0042277">
    <property type="term" value="F:peptide binding"/>
    <property type="evidence" value="ECO:0007669"/>
    <property type="project" value="TreeGrafter"/>
</dbReference>
<dbReference type="InterPro" id="IPR027268">
    <property type="entry name" value="Peptidase_M4/M1_CTD_sf"/>
</dbReference>
<dbReference type="SUPFAM" id="SSF55486">
    <property type="entry name" value="Metalloproteases ('zincins'), catalytic domain"/>
    <property type="match status" value="1"/>
</dbReference>
<gene>
    <name evidence="3" type="ORF">DXX94_12275</name>
</gene>
<sequence length="576" mass="66011">MPNKWLSAAVSALLVLTSHQVSAQQPSEAKGEIKSETKNDINKAKLNTPDISEQRQQHLRGAITAERAWWDVKHYQLSMTVDIGDRSFSGENIITYQVIDNAKELQIELQAPMKLEAAVQAGQSLAIRQEGYSYFISPNELQQIGQEYQLTLTFSGQPHEAKNAPWDGGITWSEDEGGMPFIASSNQGIGASIWWPNKDHGYDEPDRGIDMLIEVPRPLFNVSNGRLINIEDQGDSRVFHWRVINPINNYGVNINIADYVNFAEQYQGENGVLDMDYYVLRANEEKARVHFGDARRTIEALEHWFGPYPFYQDSYKLVEAPYLGMEHQSSVTYGNKYQQGYKGRDLSETGWGLKWDFLIIHETAHEWFANSITAKDVADLWIQESFTTYAEGLFVEYHYGKAAGAEYLRGQRQNIRNDKPMIGTYHQHEVGSYDIYPKGANMLHTLRQLIDDDSKWREILRGLNKVFYHQTVTTQQVEDYIATQSGLVLNKFFDQYLRDSRIPVLEYRLMDGEFKARWRHVVDGFAMAIPAKFTGGVASDQQNFALTTDWQTFELSQGATGIQWDKNYYIAQLLIE</sequence>
<reference evidence="4" key="1">
    <citation type="submission" date="2018-08" db="EMBL/GenBank/DDBJ databases">
        <title>Thalassotalea euphylliae genome.</title>
        <authorList>
            <person name="Summers S."/>
            <person name="Rice S.A."/>
            <person name="Freckelton M.L."/>
            <person name="Nedved B.T."/>
            <person name="Hadfield M.G."/>
        </authorList>
    </citation>
    <scope>NUCLEOTIDE SEQUENCE [LARGE SCALE GENOMIC DNA]</scope>
    <source>
        <strain evidence="4">H3</strain>
    </source>
</reference>
<dbReference type="GO" id="GO:0016020">
    <property type="term" value="C:membrane"/>
    <property type="evidence" value="ECO:0007669"/>
    <property type="project" value="TreeGrafter"/>
</dbReference>
<dbReference type="Gene3D" id="1.10.390.10">
    <property type="entry name" value="Neutral Protease Domain 2"/>
    <property type="match status" value="1"/>
</dbReference>
<dbReference type="AlphaFoldDB" id="A0A3E0U6U0"/>
<dbReference type="InterPro" id="IPR014782">
    <property type="entry name" value="Peptidase_M1_dom"/>
</dbReference>
<dbReference type="GO" id="GO:0005737">
    <property type="term" value="C:cytoplasm"/>
    <property type="evidence" value="ECO:0007669"/>
    <property type="project" value="TreeGrafter"/>
</dbReference>
<comment type="caution">
    <text evidence="3">The sequence shown here is derived from an EMBL/GenBank/DDBJ whole genome shotgun (WGS) entry which is preliminary data.</text>
</comment>
<organism evidence="3 4">
    <name type="scientific">Thalassotalea euphylliae</name>
    <dbReference type="NCBI Taxonomy" id="1655234"/>
    <lineage>
        <taxon>Bacteria</taxon>
        <taxon>Pseudomonadati</taxon>
        <taxon>Pseudomonadota</taxon>
        <taxon>Gammaproteobacteria</taxon>
        <taxon>Alteromonadales</taxon>
        <taxon>Colwelliaceae</taxon>
        <taxon>Thalassotalea</taxon>
    </lineage>
</organism>
<evidence type="ECO:0000313" key="3">
    <source>
        <dbReference type="EMBL" id="REL32711.1"/>
    </source>
</evidence>
<dbReference type="Gene3D" id="2.60.40.1730">
    <property type="entry name" value="tricorn interacting facor f3 domain"/>
    <property type="match status" value="1"/>
</dbReference>
<evidence type="ECO:0000259" key="2">
    <source>
        <dbReference type="Pfam" id="PF01433"/>
    </source>
</evidence>
<dbReference type="GO" id="GO:0005615">
    <property type="term" value="C:extracellular space"/>
    <property type="evidence" value="ECO:0007669"/>
    <property type="project" value="TreeGrafter"/>
</dbReference>